<sequence length="214" mass="24934">MYIYPSSNYALLFHLYLLSSLPNRVFDSRQHRCCFNLIHAKIGLFVCGTLLFHQITIGVLWLINQKEFGNGHHSWTIILVIAMRVLQLPSVVLMYYSLWKQNPYFLIPVGVTQIMIGTLADIYSLLKIIADAEAVNAWWLPCKDSFQILNIIIPMFLYFCAVFVFLYALCRCHVYFLAKSAFELERDNARRHFEDLYGCNYNGSNEYIEGTTQF</sequence>
<accession>A0AC35U3Z7</accession>
<name>A0AC35U3Z7_9BILA</name>
<proteinExistence type="predicted"/>
<evidence type="ECO:0000313" key="1">
    <source>
        <dbReference type="Proteomes" id="UP000095286"/>
    </source>
</evidence>
<dbReference type="WBParaSite" id="RSKR_0000738250.1">
    <property type="protein sequence ID" value="RSKR_0000738250.1"/>
    <property type="gene ID" value="RSKR_0000738250"/>
</dbReference>
<organism evidence="1 2">
    <name type="scientific">Rhabditophanes sp. KR3021</name>
    <dbReference type="NCBI Taxonomy" id="114890"/>
    <lineage>
        <taxon>Eukaryota</taxon>
        <taxon>Metazoa</taxon>
        <taxon>Ecdysozoa</taxon>
        <taxon>Nematoda</taxon>
        <taxon>Chromadorea</taxon>
        <taxon>Rhabditida</taxon>
        <taxon>Tylenchina</taxon>
        <taxon>Panagrolaimomorpha</taxon>
        <taxon>Strongyloidoidea</taxon>
        <taxon>Alloionematidae</taxon>
        <taxon>Rhabditophanes</taxon>
    </lineage>
</organism>
<evidence type="ECO:0000313" key="2">
    <source>
        <dbReference type="WBParaSite" id="RSKR_0000738250.1"/>
    </source>
</evidence>
<dbReference type="Proteomes" id="UP000095286">
    <property type="component" value="Unplaced"/>
</dbReference>
<protein>
    <submittedName>
        <fullName evidence="2">Uncharacterized protein</fullName>
    </submittedName>
</protein>
<reference evidence="2" key="1">
    <citation type="submission" date="2016-11" db="UniProtKB">
        <authorList>
            <consortium name="WormBaseParasite"/>
        </authorList>
    </citation>
    <scope>IDENTIFICATION</scope>
    <source>
        <strain evidence="2">KR3021</strain>
    </source>
</reference>